<dbReference type="SUPFAM" id="SSF53448">
    <property type="entry name" value="Nucleotide-diphospho-sugar transferases"/>
    <property type="match status" value="1"/>
</dbReference>
<dbReference type="EMBL" id="NSIT01000490">
    <property type="protein sequence ID" value="PJE77588.1"/>
    <property type="molecule type" value="Genomic_DNA"/>
</dbReference>
<keyword evidence="1" id="KW-0808">Transferase</keyword>
<dbReference type="Pfam" id="PF03737">
    <property type="entry name" value="RraA-like"/>
    <property type="match status" value="1"/>
</dbReference>
<dbReference type="InterPro" id="IPR050793">
    <property type="entry name" value="CMP-NeuNAc_synthase"/>
</dbReference>
<sequence>MKIVAFLPAKGSSNRVPSKNLKLLDGKPLFLHTLEKLVDCDFIDEVYLDTESAEIIDYASEIDCNILKRDPELATNKTDGNRLFYNEVISVEADIYIQILGTSPFIDIETIRKGIEAIKDTDNYDSAVLVKNEKQYTWTGSAPKYNIESIPNSVDLPSTIIETMGLYIVKASAAKRTKRRIGDKPYLLEASPLDALDVNWPEEFELANLIAAGLREKERKLFDNLKNLMTSSLLSDLLDDFGLKNQVISGYIPNFKEHSVLGRAKTLKLRKLKEDEDFKGIYNALYSYESIIPGDFIVVENEVPEYAYFGELNANLAIRSGAVGALISGKTRDELEVKSTGFTVFSAGTNCQDVRGRATTESINKQITINKVSVLPGNLIYGDSEGVIVIPKSIEQQIIKEVVKRGHSEGMILSDISNGVAVGDLTRRYGFF</sequence>
<dbReference type="Gene3D" id="3.50.30.40">
    <property type="entry name" value="Ribonuclease E inhibitor RraA/RraA-like"/>
    <property type="match status" value="1"/>
</dbReference>
<dbReference type="InterPro" id="IPR003329">
    <property type="entry name" value="Cytidylyl_trans"/>
</dbReference>
<name>A0A2H9T2Y1_9ZZZZ</name>
<dbReference type="PANTHER" id="PTHR21485">
    <property type="entry name" value="HAD SUPERFAMILY MEMBERS CMAS AND KDSC"/>
    <property type="match status" value="1"/>
</dbReference>
<organism evidence="1">
    <name type="scientific">invertebrate metagenome</name>
    <dbReference type="NCBI Taxonomy" id="1711999"/>
    <lineage>
        <taxon>unclassified sequences</taxon>
        <taxon>metagenomes</taxon>
        <taxon>organismal metagenomes</taxon>
    </lineage>
</organism>
<dbReference type="AlphaFoldDB" id="A0A2H9T2Y1"/>
<dbReference type="InterPro" id="IPR029044">
    <property type="entry name" value="Nucleotide-diphossugar_trans"/>
</dbReference>
<accession>A0A2H9T2Y1</accession>
<reference evidence="1" key="1">
    <citation type="journal article" date="2017" name="Appl. Environ. Microbiol.">
        <title>Molecular characterization of an Endozoicomonas-like organism causing infection in king scallop Pecten maximus L.</title>
        <authorList>
            <person name="Cano I."/>
            <person name="van Aerle R."/>
            <person name="Ross S."/>
            <person name="Verner-Jeffreys D.W."/>
            <person name="Paley R.K."/>
            <person name="Rimmer G."/>
            <person name="Ryder D."/>
            <person name="Hooper P."/>
            <person name="Stone D."/>
            <person name="Feist S.W."/>
        </authorList>
    </citation>
    <scope>NUCLEOTIDE SEQUENCE</scope>
</reference>
<dbReference type="PANTHER" id="PTHR21485:SF6">
    <property type="entry name" value="N-ACYLNEURAMINATE CYTIDYLYLTRANSFERASE-RELATED"/>
    <property type="match status" value="1"/>
</dbReference>
<dbReference type="CDD" id="cd02513">
    <property type="entry name" value="CMP-NeuAc_Synthase"/>
    <property type="match status" value="1"/>
</dbReference>
<evidence type="ECO:0000313" key="1">
    <source>
        <dbReference type="EMBL" id="PJE77588.1"/>
    </source>
</evidence>
<proteinExistence type="predicted"/>
<dbReference type="InterPro" id="IPR036704">
    <property type="entry name" value="RraA/RraA-like_sf"/>
</dbReference>
<dbReference type="EC" id="2.7.7.82" evidence="1"/>
<gene>
    <name evidence="1" type="primary">neuA_2</name>
    <name evidence="1" type="ORF">CI610_03487</name>
</gene>
<keyword evidence="1" id="KW-0548">Nucleotidyltransferase</keyword>
<dbReference type="Gene3D" id="3.90.550.10">
    <property type="entry name" value="Spore Coat Polysaccharide Biosynthesis Protein SpsA, Chain A"/>
    <property type="match status" value="1"/>
</dbReference>
<dbReference type="CDD" id="cd16841">
    <property type="entry name" value="RraA_family"/>
    <property type="match status" value="1"/>
</dbReference>
<dbReference type="Pfam" id="PF02348">
    <property type="entry name" value="CTP_transf_3"/>
    <property type="match status" value="1"/>
</dbReference>
<protein>
    <submittedName>
        <fullName evidence="1">CMP-N,N'-diacetyllegionaminic acid synthase</fullName>
        <ecNumber evidence="1">2.7.7.82</ecNumber>
    </submittedName>
</protein>
<comment type="caution">
    <text evidence="1">The sequence shown here is derived from an EMBL/GenBank/DDBJ whole genome shotgun (WGS) entry which is preliminary data.</text>
</comment>
<dbReference type="SUPFAM" id="SSF89562">
    <property type="entry name" value="RraA-like"/>
    <property type="match status" value="1"/>
</dbReference>
<dbReference type="InterPro" id="IPR005493">
    <property type="entry name" value="RraA/RraA-like"/>
</dbReference>
<dbReference type="GO" id="GO:0008781">
    <property type="term" value="F:N-acylneuraminate cytidylyltransferase activity"/>
    <property type="evidence" value="ECO:0007669"/>
    <property type="project" value="TreeGrafter"/>
</dbReference>